<dbReference type="EMBL" id="JABXWR010000001">
    <property type="protein sequence ID" value="NVO67219.1"/>
    <property type="molecule type" value="Genomic_DNA"/>
</dbReference>
<gene>
    <name evidence="2" type="ORF">HWN36_07845</name>
</gene>
<comment type="caution">
    <text evidence="2">The sequence shown here is derived from an EMBL/GenBank/DDBJ whole genome shotgun (WGS) entry which is preliminary data.</text>
</comment>
<evidence type="ECO:0000313" key="2">
    <source>
        <dbReference type="EMBL" id="NVO67219.1"/>
    </source>
</evidence>
<dbReference type="Gene3D" id="1.20.1290.10">
    <property type="entry name" value="AhpD-like"/>
    <property type="match status" value="1"/>
</dbReference>
<proteinExistence type="predicted"/>
<feature type="domain" description="Carboxymuconolactone decarboxylase-like" evidence="1">
    <location>
        <begin position="27"/>
        <end position="110"/>
    </location>
</feature>
<dbReference type="SUPFAM" id="SSF69118">
    <property type="entry name" value="AhpD-like"/>
    <property type="match status" value="1"/>
</dbReference>
<keyword evidence="3" id="KW-1185">Reference proteome</keyword>
<dbReference type="GO" id="GO:0051920">
    <property type="term" value="F:peroxiredoxin activity"/>
    <property type="evidence" value="ECO:0007669"/>
    <property type="project" value="InterPro"/>
</dbReference>
<evidence type="ECO:0000259" key="1">
    <source>
        <dbReference type="Pfam" id="PF02627"/>
    </source>
</evidence>
<protein>
    <submittedName>
        <fullName evidence="2">Carboxymuconolactone decarboxylase family protein</fullName>
    </submittedName>
</protein>
<sequence>MDEQMKELEEEIGKIPKIFAELKDVEPEIYEKVMGIDQLVWADGALSKQTKKVLAIAIAAALRDRHAVRAQMAGAKHIGVKKQEIEEGLRVAFLLAGMPAYVYGKTALEEMMGK</sequence>
<reference evidence="2 3" key="1">
    <citation type="submission" date="2020-06" db="EMBL/GenBank/DDBJ databases">
        <title>Methanofollis fontis sp. nov., a methanogen isolated from marine sediments near a cold seep at Four-Way Closure Ridge offshore southwestern Taiwan.</title>
        <authorList>
            <person name="Chen S.-C."/>
            <person name="Teng N.-H."/>
            <person name="Lin Y.-S."/>
            <person name="Lai M.-C."/>
            <person name="Chen H.-H."/>
            <person name="Wang C.-C."/>
        </authorList>
    </citation>
    <scope>NUCLEOTIDE SEQUENCE [LARGE SCALE GENOMIC DNA]</scope>
    <source>
        <strain evidence="2 3">DSM 2702</strain>
    </source>
</reference>
<dbReference type="PANTHER" id="PTHR33930:SF2">
    <property type="entry name" value="BLR3452 PROTEIN"/>
    <property type="match status" value="1"/>
</dbReference>
<dbReference type="Proteomes" id="UP000570823">
    <property type="component" value="Unassembled WGS sequence"/>
</dbReference>
<dbReference type="RefSeq" id="WP_176788834.1">
    <property type="nucleotide sequence ID" value="NZ_JABXWR010000001.1"/>
</dbReference>
<accession>A0A7K4HPR5</accession>
<evidence type="ECO:0000313" key="3">
    <source>
        <dbReference type="Proteomes" id="UP000570823"/>
    </source>
</evidence>
<dbReference type="InterPro" id="IPR029032">
    <property type="entry name" value="AhpD-like"/>
</dbReference>
<dbReference type="Pfam" id="PF02627">
    <property type="entry name" value="CMD"/>
    <property type="match status" value="1"/>
</dbReference>
<dbReference type="OrthoDB" id="107157at2157"/>
<organism evidence="2 3">
    <name type="scientific">Methanofollis tationis</name>
    <dbReference type="NCBI Taxonomy" id="81417"/>
    <lineage>
        <taxon>Archaea</taxon>
        <taxon>Methanobacteriati</taxon>
        <taxon>Methanobacteriota</taxon>
        <taxon>Stenosarchaea group</taxon>
        <taxon>Methanomicrobia</taxon>
        <taxon>Methanomicrobiales</taxon>
        <taxon>Methanomicrobiaceae</taxon>
        <taxon>Methanofollis</taxon>
    </lineage>
</organism>
<name>A0A7K4HPR5_9EURY</name>
<dbReference type="InterPro" id="IPR003779">
    <property type="entry name" value="CMD-like"/>
</dbReference>
<dbReference type="PANTHER" id="PTHR33930">
    <property type="entry name" value="ALKYL HYDROPEROXIDE REDUCTASE AHPD"/>
    <property type="match status" value="1"/>
</dbReference>
<dbReference type="AlphaFoldDB" id="A0A7K4HPR5"/>